<dbReference type="Gene3D" id="6.10.20.10">
    <property type="entry name" value="Lysine tRNA ligase, stem contact fold domain"/>
    <property type="match status" value="1"/>
</dbReference>
<gene>
    <name evidence="10" type="primary">lysS</name>
    <name evidence="12" type="ORF">FGD71_020760</name>
</gene>
<evidence type="ECO:0000256" key="4">
    <source>
        <dbReference type="ARBA" id="ARBA00022598"/>
    </source>
</evidence>
<sequence>MPIVAQSTETTDWVSRYADEVIEESERRAPGKQVVVASGLSPSGPIHLGNLREVMTPHLVADEIRRRGHQVRHLISWDDYDRYRKVPAGVAGIDESWAEHIGRPLTSVPAPKGSAHPNWAEHFKAAMVEALGELGVEFDGISQTEQYTSGVYREQILHAMKHRGDIDAILAQYRTKKAPSKKQQGQKPVDAAELEAAEGSGAAAEDDGTGSAGYFPYKPYCGGCDKDLTTVTAYDDDTTELTYTCGACGFSETVRLTEFNRGKLVWKVDWPMRWAYEGVVFEPSGVDHSSPGSSFQVGGQIVGIFGGKQPIGPMYAFVGISGMAKMSSSKGGVPTPGDALKIMEAPLLRWLYARRRPNQSFKIAFDQEIQRLYDEWDKLDAKVTDGTALPADIAAHSRAVRTAADELPRTPRPMPYRTLASVADITAGHEDQALRILSDLDPANPLASLDEVRPRYDKAEAWINTYVPAEQRTVVREEADVELLKSLDEQARESLRLLLEGLDANWSLDGLTHLVYGVPKVQAGFAPDATPKELPAEIKAAQRSFFALLYHLLVGRDTGPRLPTLLLAVGADRVRKLLGE</sequence>
<organism evidence="12 13">
    <name type="scientific">Streptomyces sporangiiformans</name>
    <dbReference type="NCBI Taxonomy" id="2315329"/>
    <lineage>
        <taxon>Bacteria</taxon>
        <taxon>Bacillati</taxon>
        <taxon>Actinomycetota</taxon>
        <taxon>Actinomycetes</taxon>
        <taxon>Kitasatosporales</taxon>
        <taxon>Streptomycetaceae</taxon>
        <taxon>Streptomyces</taxon>
    </lineage>
</organism>
<dbReference type="SUPFAM" id="SSF52374">
    <property type="entry name" value="Nucleotidylyl transferase"/>
    <property type="match status" value="1"/>
</dbReference>
<name>A0A505DC12_9ACTN</name>
<comment type="caution">
    <text evidence="10">Lacks conserved residue(s) required for the propagation of feature annotation.</text>
</comment>
<feature type="short sequence motif" description="'HIGH' region" evidence="10">
    <location>
        <begin position="42"/>
        <end position="50"/>
    </location>
</feature>
<dbReference type="InterPro" id="IPR020751">
    <property type="entry name" value="aa-tRNA-synth_I_codon-bd_sub2"/>
</dbReference>
<dbReference type="AlphaFoldDB" id="A0A505DC12"/>
<comment type="similarity">
    <text evidence="2 10">Belongs to the class-I aminoacyl-tRNA synthetase family.</text>
</comment>
<dbReference type="OrthoDB" id="9803151at2"/>
<keyword evidence="6 10" id="KW-0067">ATP-binding</keyword>
<dbReference type="EC" id="6.1.1.6" evidence="10"/>
<evidence type="ECO:0000313" key="12">
    <source>
        <dbReference type="EMBL" id="TPQ20397.1"/>
    </source>
</evidence>
<dbReference type="InterPro" id="IPR002904">
    <property type="entry name" value="Lys-tRNA-ligase"/>
</dbReference>
<dbReference type="EMBL" id="VCHX02000141">
    <property type="protein sequence ID" value="TPQ20397.1"/>
    <property type="molecule type" value="Genomic_DNA"/>
</dbReference>
<comment type="caution">
    <text evidence="12">The sequence shown here is derived from an EMBL/GenBank/DDBJ whole genome shotgun (WGS) entry which is preliminary data.</text>
</comment>
<evidence type="ECO:0000256" key="9">
    <source>
        <dbReference type="ARBA" id="ARBA00048573"/>
    </source>
</evidence>
<dbReference type="InterPro" id="IPR001412">
    <property type="entry name" value="aa-tRNA-synth_I_CS"/>
</dbReference>
<keyword evidence="7 10" id="KW-0648">Protein biosynthesis</keyword>
<evidence type="ECO:0000256" key="7">
    <source>
        <dbReference type="ARBA" id="ARBA00022917"/>
    </source>
</evidence>
<keyword evidence="4 10" id="KW-0436">Ligase</keyword>
<dbReference type="PANTHER" id="PTHR37940:SF1">
    <property type="entry name" value="LYSINE--TRNA LIGASE"/>
    <property type="match status" value="1"/>
</dbReference>
<dbReference type="HAMAP" id="MF_00177">
    <property type="entry name" value="Lys_tRNA_synth_class1"/>
    <property type="match status" value="1"/>
</dbReference>
<evidence type="ECO:0000256" key="10">
    <source>
        <dbReference type="HAMAP-Rule" id="MF_00177"/>
    </source>
</evidence>
<keyword evidence="13" id="KW-1185">Reference proteome</keyword>
<dbReference type="NCBIfam" id="TIGR00467">
    <property type="entry name" value="lysS_arch"/>
    <property type="match status" value="1"/>
</dbReference>
<dbReference type="Gene3D" id="3.40.50.620">
    <property type="entry name" value="HUPs"/>
    <property type="match status" value="2"/>
</dbReference>
<dbReference type="InterPro" id="IPR008925">
    <property type="entry name" value="aa_tRNA-synth_I_cd-bd_sf"/>
</dbReference>
<evidence type="ECO:0000313" key="13">
    <source>
        <dbReference type="Proteomes" id="UP000317378"/>
    </source>
</evidence>
<dbReference type="GO" id="GO:0004824">
    <property type="term" value="F:lysine-tRNA ligase activity"/>
    <property type="evidence" value="ECO:0007669"/>
    <property type="project" value="UniProtKB-UniRule"/>
</dbReference>
<reference evidence="12 13" key="1">
    <citation type="submission" date="2019-06" db="EMBL/GenBank/DDBJ databases">
        <title>Streptomyces sporangiiformans sp. nov., a novel actinomycete isolated from soil in Mount Song.</title>
        <authorList>
            <person name="Han L."/>
        </authorList>
    </citation>
    <scope>NUCLEOTIDE SEQUENCE [LARGE SCALE GENOMIC DNA]</scope>
    <source>
        <strain evidence="12 13">NEAU-SSA 1</strain>
    </source>
</reference>
<evidence type="ECO:0000256" key="3">
    <source>
        <dbReference type="ARBA" id="ARBA00022490"/>
    </source>
</evidence>
<dbReference type="GO" id="GO:0006430">
    <property type="term" value="P:lysyl-tRNA aminoacylation"/>
    <property type="evidence" value="ECO:0007669"/>
    <property type="project" value="UniProtKB-UniRule"/>
</dbReference>
<comment type="subcellular location">
    <subcellularLocation>
        <location evidence="1 10">Cytoplasm</location>
    </subcellularLocation>
</comment>
<evidence type="ECO:0000256" key="1">
    <source>
        <dbReference type="ARBA" id="ARBA00004496"/>
    </source>
</evidence>
<feature type="short sequence motif" description="'KMSKS' region" evidence="10">
    <location>
        <begin position="325"/>
        <end position="329"/>
    </location>
</feature>
<dbReference type="InterPro" id="IPR014729">
    <property type="entry name" value="Rossmann-like_a/b/a_fold"/>
</dbReference>
<dbReference type="Gene3D" id="1.10.10.350">
    <property type="match status" value="1"/>
</dbReference>
<feature type="region of interest" description="Disordered" evidence="11">
    <location>
        <begin position="177"/>
        <end position="208"/>
    </location>
</feature>
<keyword evidence="5 10" id="KW-0547">Nucleotide-binding</keyword>
<evidence type="ECO:0000256" key="2">
    <source>
        <dbReference type="ARBA" id="ARBA00005594"/>
    </source>
</evidence>
<keyword evidence="8 10" id="KW-0030">Aminoacyl-tRNA synthetase</keyword>
<proteinExistence type="inferred from homology"/>
<comment type="catalytic activity">
    <reaction evidence="9 10">
        <text>tRNA(Lys) + L-lysine + ATP = L-lysyl-tRNA(Lys) + AMP + diphosphate</text>
        <dbReference type="Rhea" id="RHEA:20792"/>
        <dbReference type="Rhea" id="RHEA-COMP:9696"/>
        <dbReference type="Rhea" id="RHEA-COMP:9697"/>
        <dbReference type="ChEBI" id="CHEBI:30616"/>
        <dbReference type="ChEBI" id="CHEBI:32551"/>
        <dbReference type="ChEBI" id="CHEBI:33019"/>
        <dbReference type="ChEBI" id="CHEBI:78442"/>
        <dbReference type="ChEBI" id="CHEBI:78529"/>
        <dbReference type="ChEBI" id="CHEBI:456215"/>
        <dbReference type="EC" id="6.1.1.6"/>
    </reaction>
</comment>
<dbReference type="PANTHER" id="PTHR37940">
    <property type="entry name" value="LYSINE--TRNA LIGASE"/>
    <property type="match status" value="1"/>
</dbReference>
<evidence type="ECO:0000256" key="6">
    <source>
        <dbReference type="ARBA" id="ARBA00022840"/>
    </source>
</evidence>
<dbReference type="GO" id="GO:0005524">
    <property type="term" value="F:ATP binding"/>
    <property type="evidence" value="ECO:0007669"/>
    <property type="project" value="UniProtKB-UniRule"/>
</dbReference>
<protein>
    <recommendedName>
        <fullName evidence="10">Lysine--tRNA ligase</fullName>
        <ecNumber evidence="10">6.1.1.6</ecNumber>
    </recommendedName>
    <alternativeName>
        <fullName evidence="10">Lysyl-tRNA synthetase</fullName>
        <shortName evidence="10">LysRS</shortName>
    </alternativeName>
</protein>
<dbReference type="InterPro" id="IPR042078">
    <property type="entry name" value="Lys-tRNA-ligase_SC_fold"/>
</dbReference>
<dbReference type="Pfam" id="PF01921">
    <property type="entry name" value="tRNA-synt_1f"/>
    <property type="match status" value="1"/>
</dbReference>
<accession>A0A505DC12</accession>
<dbReference type="PROSITE" id="PS00178">
    <property type="entry name" value="AA_TRNA_LIGASE_I"/>
    <property type="match status" value="1"/>
</dbReference>
<dbReference type="SUPFAM" id="SSF48163">
    <property type="entry name" value="An anticodon-binding domain of class I aminoacyl-tRNA synthetases"/>
    <property type="match status" value="1"/>
</dbReference>
<evidence type="ECO:0000256" key="11">
    <source>
        <dbReference type="SAM" id="MobiDB-lite"/>
    </source>
</evidence>
<dbReference type="RefSeq" id="WP_119101984.1">
    <property type="nucleotide sequence ID" value="NZ_QXMJ01000141.1"/>
</dbReference>
<dbReference type="GO" id="GO:0005737">
    <property type="term" value="C:cytoplasm"/>
    <property type="evidence" value="ECO:0007669"/>
    <property type="project" value="UniProtKB-SubCell"/>
</dbReference>
<evidence type="ECO:0000256" key="8">
    <source>
        <dbReference type="ARBA" id="ARBA00023146"/>
    </source>
</evidence>
<keyword evidence="3 10" id="KW-0963">Cytoplasm</keyword>
<evidence type="ECO:0000256" key="5">
    <source>
        <dbReference type="ARBA" id="ARBA00022741"/>
    </source>
</evidence>
<dbReference type="GO" id="GO:0000049">
    <property type="term" value="F:tRNA binding"/>
    <property type="evidence" value="ECO:0007669"/>
    <property type="project" value="InterPro"/>
</dbReference>
<dbReference type="Proteomes" id="UP000317378">
    <property type="component" value="Unassembled WGS sequence"/>
</dbReference>